<dbReference type="InterPro" id="IPR050377">
    <property type="entry name" value="Radical_SAM_PqqE_MftC-like"/>
</dbReference>
<sequence length="470" mass="53685">MTSIRNNTNLLSDTGDADCAEIVESLSEKNATYLRRRRLLDGPDAHAKDLVIECAQTIREECDQDLIDQFVDQVAKNATEYEILTVLVVAWLELQQERWLATEILGREVVSRDHHDLMAQRLIDAAREKSKDFETDADRWLKTRICDAPFREMETRVNGEVHFCCSAWQPAPIGRLESEGRDGFWNSERAREIRRSVRDGDFSHCSRWHCPQIAGRRLPVRNSDTQDKELRLEKGPERVILSHDRSCNISCPSCRTKLINLPHKETERLNTLFEDHLLPLVGNAKKIKVTGSGDPFGSRHFRHILGRLTDTGTPGRRIQLHTNGLLANERAWDDLGLWDQIASVWVSIDAAQADTYSVLRRGGDFATLRKNLRFLGDLNARGEIDTLRFDFVVQASNFREMLAFVDLAQEMNANGVYFLRLRNWGHVTPQEFKTQDVCSSDHPEHSDLLAILSDERMAWDGVDLGSLNSI</sequence>
<dbReference type="InterPro" id="IPR007197">
    <property type="entry name" value="rSAM"/>
</dbReference>
<keyword evidence="5" id="KW-0411">Iron-sulfur</keyword>
<dbReference type="PANTHER" id="PTHR11228:SF7">
    <property type="entry name" value="PQQA PEPTIDE CYCLASE"/>
    <property type="match status" value="1"/>
</dbReference>
<dbReference type="CDD" id="cd01335">
    <property type="entry name" value="Radical_SAM"/>
    <property type="match status" value="1"/>
</dbReference>
<organism evidence="7 8">
    <name type="scientific">Ruegeria denitrificans</name>
    <dbReference type="NCBI Taxonomy" id="1715692"/>
    <lineage>
        <taxon>Bacteria</taxon>
        <taxon>Pseudomonadati</taxon>
        <taxon>Pseudomonadota</taxon>
        <taxon>Alphaproteobacteria</taxon>
        <taxon>Rhodobacterales</taxon>
        <taxon>Roseobacteraceae</taxon>
        <taxon>Ruegeria</taxon>
    </lineage>
</organism>
<dbReference type="RefSeq" id="WP_165590756.1">
    <property type="nucleotide sequence ID" value="NZ_CYUD01000003.1"/>
</dbReference>
<gene>
    <name evidence="7" type="ORF">RUE5091_01311</name>
</gene>
<evidence type="ECO:0000313" key="8">
    <source>
        <dbReference type="Proteomes" id="UP000051260"/>
    </source>
</evidence>
<name>A0A0P1I6J3_9RHOB</name>
<dbReference type="AlphaFoldDB" id="A0A0P1I6J3"/>
<accession>A0A0P1I6J3</accession>
<proteinExistence type="predicted"/>
<dbReference type="Pfam" id="PF13186">
    <property type="entry name" value="SPASM"/>
    <property type="match status" value="1"/>
</dbReference>
<keyword evidence="4" id="KW-0408">Iron</keyword>
<keyword evidence="2" id="KW-0949">S-adenosyl-L-methionine</keyword>
<dbReference type="GO" id="GO:0003824">
    <property type="term" value="F:catalytic activity"/>
    <property type="evidence" value="ECO:0007669"/>
    <property type="project" value="InterPro"/>
</dbReference>
<dbReference type="InterPro" id="IPR023885">
    <property type="entry name" value="4Fe4S-binding_SPASM_dom"/>
</dbReference>
<protein>
    <recommendedName>
        <fullName evidence="6">4Fe4S-binding SPASM domain-containing protein</fullName>
    </recommendedName>
</protein>
<dbReference type="SUPFAM" id="SSF102114">
    <property type="entry name" value="Radical SAM enzymes"/>
    <property type="match status" value="1"/>
</dbReference>
<evidence type="ECO:0000259" key="6">
    <source>
        <dbReference type="Pfam" id="PF13186"/>
    </source>
</evidence>
<dbReference type="SFLD" id="SFLDS00029">
    <property type="entry name" value="Radical_SAM"/>
    <property type="match status" value="1"/>
</dbReference>
<dbReference type="Gene3D" id="3.20.20.70">
    <property type="entry name" value="Aldolase class I"/>
    <property type="match status" value="2"/>
</dbReference>
<reference evidence="8" key="1">
    <citation type="submission" date="2015-09" db="EMBL/GenBank/DDBJ databases">
        <authorList>
            <person name="Rodrigo-Torres L."/>
            <person name="Arahal D.R."/>
        </authorList>
    </citation>
    <scope>NUCLEOTIDE SEQUENCE [LARGE SCALE GENOMIC DNA]</scope>
    <source>
        <strain evidence="8">CECT 5091</strain>
    </source>
</reference>
<dbReference type="InterPro" id="IPR058240">
    <property type="entry name" value="rSAM_sf"/>
</dbReference>
<evidence type="ECO:0000256" key="5">
    <source>
        <dbReference type="ARBA" id="ARBA00023014"/>
    </source>
</evidence>
<dbReference type="Proteomes" id="UP000051260">
    <property type="component" value="Unassembled WGS sequence"/>
</dbReference>
<evidence type="ECO:0000313" key="7">
    <source>
        <dbReference type="EMBL" id="CUJ93236.1"/>
    </source>
</evidence>
<dbReference type="GO" id="GO:0046872">
    <property type="term" value="F:metal ion binding"/>
    <property type="evidence" value="ECO:0007669"/>
    <property type="project" value="UniProtKB-KW"/>
</dbReference>
<dbReference type="CDD" id="cd21109">
    <property type="entry name" value="SPASM"/>
    <property type="match status" value="1"/>
</dbReference>
<keyword evidence="8" id="KW-1185">Reference proteome</keyword>
<evidence type="ECO:0000256" key="2">
    <source>
        <dbReference type="ARBA" id="ARBA00022691"/>
    </source>
</evidence>
<evidence type="ECO:0000256" key="1">
    <source>
        <dbReference type="ARBA" id="ARBA00001966"/>
    </source>
</evidence>
<dbReference type="STRING" id="1715692.RUE5091_01311"/>
<dbReference type="GO" id="GO:0051536">
    <property type="term" value="F:iron-sulfur cluster binding"/>
    <property type="evidence" value="ECO:0007669"/>
    <property type="project" value="UniProtKB-KW"/>
</dbReference>
<feature type="domain" description="4Fe4S-binding SPASM" evidence="6">
    <location>
        <begin position="146"/>
        <end position="210"/>
    </location>
</feature>
<dbReference type="EMBL" id="CYUD01000003">
    <property type="protein sequence ID" value="CUJ93236.1"/>
    <property type="molecule type" value="Genomic_DNA"/>
</dbReference>
<evidence type="ECO:0000256" key="4">
    <source>
        <dbReference type="ARBA" id="ARBA00023004"/>
    </source>
</evidence>
<dbReference type="InterPro" id="IPR013785">
    <property type="entry name" value="Aldolase_TIM"/>
</dbReference>
<evidence type="ECO:0000256" key="3">
    <source>
        <dbReference type="ARBA" id="ARBA00022723"/>
    </source>
</evidence>
<keyword evidence="3" id="KW-0479">Metal-binding</keyword>
<dbReference type="PANTHER" id="PTHR11228">
    <property type="entry name" value="RADICAL SAM DOMAIN PROTEIN"/>
    <property type="match status" value="1"/>
</dbReference>
<comment type="cofactor">
    <cofactor evidence="1">
        <name>[4Fe-4S] cluster</name>
        <dbReference type="ChEBI" id="CHEBI:49883"/>
    </cofactor>
</comment>